<dbReference type="Gene3D" id="3.60.20.10">
    <property type="entry name" value="Glutamine Phosphoribosylpyrophosphate, subunit 1, domain 1"/>
    <property type="match status" value="1"/>
</dbReference>
<reference evidence="3" key="1">
    <citation type="journal article" date="2019" name="Int. J. Syst. Evol. Microbiol.">
        <title>The Global Catalogue of Microorganisms (GCM) 10K type strain sequencing project: providing services to taxonomists for standard genome sequencing and annotation.</title>
        <authorList>
            <consortium name="The Broad Institute Genomics Platform"/>
            <consortium name="The Broad Institute Genome Sequencing Center for Infectious Disease"/>
            <person name="Wu L."/>
            <person name="Ma J."/>
        </authorList>
    </citation>
    <scope>NUCLEOTIDE SEQUENCE [LARGE SCALE GENOMIC DNA]</scope>
    <source>
        <strain evidence="3">CCUG 63369</strain>
    </source>
</reference>
<accession>A0ABW3BGI2</accession>
<protein>
    <submittedName>
        <fullName evidence="2">(2Fe-2S)-binding protein</fullName>
    </submittedName>
</protein>
<dbReference type="Proteomes" id="UP001596956">
    <property type="component" value="Unassembled WGS sequence"/>
</dbReference>
<dbReference type="InterPro" id="IPR029055">
    <property type="entry name" value="Ntn_hydrolases_N"/>
</dbReference>
<comment type="caution">
    <text evidence="2">The sequence shown here is derived from an EMBL/GenBank/DDBJ whole genome shotgun (WGS) entry which is preliminary data.</text>
</comment>
<dbReference type="EMBL" id="JBHTHR010000397">
    <property type="protein sequence ID" value="MFD0802194.1"/>
    <property type="molecule type" value="Genomic_DNA"/>
</dbReference>
<name>A0ABW3BGI2_9ACTN</name>
<feature type="domain" description="BFD-like [2Fe-2S]-binding" evidence="1">
    <location>
        <begin position="2"/>
        <end position="25"/>
    </location>
</feature>
<gene>
    <name evidence="2" type="ORF">ACFQZU_12840</name>
</gene>
<evidence type="ECO:0000313" key="2">
    <source>
        <dbReference type="EMBL" id="MFD0802194.1"/>
    </source>
</evidence>
<keyword evidence="3" id="KW-1185">Reference proteome</keyword>
<evidence type="ECO:0000313" key="3">
    <source>
        <dbReference type="Proteomes" id="UP001596956"/>
    </source>
</evidence>
<proteinExistence type="predicted"/>
<sequence>SALKAGTKAGTSCGSCVPMLKNLLAADGHALAATADGDTLYARHGAGGVWLASEPIDDDPAWQEVPDGCLVTADRAGLHTSPITAAI</sequence>
<evidence type="ECO:0000259" key="1">
    <source>
        <dbReference type="Pfam" id="PF04324"/>
    </source>
</evidence>
<feature type="non-terminal residue" evidence="2">
    <location>
        <position position="1"/>
    </location>
</feature>
<organism evidence="2 3">
    <name type="scientific">Streptomonospora algeriensis</name>
    <dbReference type="NCBI Taxonomy" id="995084"/>
    <lineage>
        <taxon>Bacteria</taxon>
        <taxon>Bacillati</taxon>
        <taxon>Actinomycetota</taxon>
        <taxon>Actinomycetes</taxon>
        <taxon>Streptosporangiales</taxon>
        <taxon>Nocardiopsidaceae</taxon>
        <taxon>Streptomonospora</taxon>
    </lineage>
</organism>
<dbReference type="InterPro" id="IPR007419">
    <property type="entry name" value="BFD-like_2Fe2S-bd_dom"/>
</dbReference>
<dbReference type="Pfam" id="PF04324">
    <property type="entry name" value="Fer2_BFD"/>
    <property type="match status" value="1"/>
</dbReference>